<sequence>MNFFKRLLGIDKNADKKSSLKQTPEIKAAQERIKARQEKEAKAVSEKQRQERVLKTQSVSARASHHQSVSAQEELRRLERRAQQHHQDKLQANSGIMANSKMDLWMNSIAPEDPPDTIAPHLRIPDTVFNVETNKFEKS</sequence>
<evidence type="ECO:0000313" key="3">
    <source>
        <dbReference type="Proteomes" id="UP000680158"/>
    </source>
</evidence>
<organism evidence="2 3">
    <name type="scientific">Undibacterium baiyunense</name>
    <dbReference type="NCBI Taxonomy" id="2828731"/>
    <lineage>
        <taxon>Bacteria</taxon>
        <taxon>Pseudomonadati</taxon>
        <taxon>Pseudomonadota</taxon>
        <taxon>Betaproteobacteria</taxon>
        <taxon>Burkholderiales</taxon>
        <taxon>Oxalobacteraceae</taxon>
        <taxon>Undibacterium</taxon>
    </lineage>
</organism>
<comment type="caution">
    <text evidence="2">The sequence shown here is derived from an EMBL/GenBank/DDBJ whole genome shotgun (WGS) entry which is preliminary data.</text>
</comment>
<accession>A0A941DG83</accession>
<feature type="region of interest" description="Disordered" evidence="1">
    <location>
        <begin position="1"/>
        <end position="96"/>
    </location>
</feature>
<feature type="compositionally biased region" description="Polar residues" evidence="1">
    <location>
        <begin position="55"/>
        <end position="70"/>
    </location>
</feature>
<reference evidence="2 3" key="1">
    <citation type="submission" date="2021-04" db="EMBL/GenBank/DDBJ databases">
        <title>novel species isolated from subtropical streams in China.</title>
        <authorList>
            <person name="Lu H."/>
        </authorList>
    </citation>
    <scope>NUCLEOTIDE SEQUENCE [LARGE SCALE GENOMIC DNA]</scope>
    <source>
        <strain evidence="2 3">BYS107W</strain>
    </source>
</reference>
<dbReference type="RefSeq" id="WP_212685524.1">
    <property type="nucleotide sequence ID" value="NZ_JAGSPM010000013.1"/>
</dbReference>
<name>A0A941DG83_9BURK</name>
<dbReference type="EMBL" id="JAGSPM010000013">
    <property type="protein sequence ID" value="MBR7748184.1"/>
    <property type="molecule type" value="Genomic_DNA"/>
</dbReference>
<evidence type="ECO:0000313" key="2">
    <source>
        <dbReference type="EMBL" id="MBR7748184.1"/>
    </source>
</evidence>
<feature type="compositionally biased region" description="Basic and acidic residues" evidence="1">
    <location>
        <begin position="73"/>
        <end position="89"/>
    </location>
</feature>
<dbReference type="AlphaFoldDB" id="A0A941DG83"/>
<feature type="compositionally biased region" description="Basic and acidic residues" evidence="1">
    <location>
        <begin position="28"/>
        <end position="54"/>
    </location>
</feature>
<feature type="compositionally biased region" description="Basic and acidic residues" evidence="1">
    <location>
        <begin position="8"/>
        <end position="18"/>
    </location>
</feature>
<protein>
    <submittedName>
        <fullName evidence="2">Uncharacterized protein</fullName>
    </submittedName>
</protein>
<gene>
    <name evidence="2" type="ORF">KDM92_16495</name>
</gene>
<keyword evidence="3" id="KW-1185">Reference proteome</keyword>
<dbReference type="Proteomes" id="UP000680158">
    <property type="component" value="Unassembled WGS sequence"/>
</dbReference>
<evidence type="ECO:0000256" key="1">
    <source>
        <dbReference type="SAM" id="MobiDB-lite"/>
    </source>
</evidence>
<proteinExistence type="predicted"/>